<evidence type="ECO:0000256" key="7">
    <source>
        <dbReference type="SAM" id="Phobius"/>
    </source>
</evidence>
<dbReference type="PANTHER" id="PTHR13887:SF14">
    <property type="entry name" value="DISULFIDE BOND FORMATION PROTEIN D"/>
    <property type="match status" value="1"/>
</dbReference>
<evidence type="ECO:0000313" key="10">
    <source>
        <dbReference type="Proteomes" id="UP000293865"/>
    </source>
</evidence>
<sequence length="299" mass="31754">MQPRPTRNDRREAAREKAKVLREGQKKRERRNKALIQGGVIVAVIAIGALIFGLIMDGQRPAGPGPRNMASDGIVLVGGESGISAVETPALEPEATPTPTVPDDSGTVANIVMYIDYLCPFCGQFEKTNSESIRTMIESGAATLEVHPIAILTNKSAGTRYSARAANAAACVANSSPESFFDFNALLFENQPDEGSTGLTNDEIKALAQEAGVSSRSTIDKCIDDEQFKAWVGDATNRALTSKVPNSDLESITGTPTVLVNGNQYKGSLEDPAEFQLFVLQAAGQSFESNPTPTPTPAP</sequence>
<keyword evidence="4" id="KW-1015">Disulfide bond</keyword>
<keyword evidence="2" id="KW-0732">Signal</keyword>
<feature type="region of interest" description="Disordered" evidence="6">
    <location>
        <begin position="1"/>
        <end position="29"/>
    </location>
</feature>
<evidence type="ECO:0000256" key="3">
    <source>
        <dbReference type="ARBA" id="ARBA00023002"/>
    </source>
</evidence>
<keyword evidence="7" id="KW-0472">Membrane</keyword>
<feature type="transmembrane region" description="Helical" evidence="7">
    <location>
        <begin position="34"/>
        <end position="56"/>
    </location>
</feature>
<dbReference type="EMBL" id="SDPN01000051">
    <property type="protein sequence ID" value="RXZ67358.1"/>
    <property type="molecule type" value="Genomic_DNA"/>
</dbReference>
<gene>
    <name evidence="9" type="ORF">ESP51_18135</name>
</gene>
<reference evidence="9 10" key="1">
    <citation type="submission" date="2019-01" db="EMBL/GenBank/DDBJ databases">
        <title>Agromyces.</title>
        <authorList>
            <person name="Li J."/>
        </authorList>
    </citation>
    <scope>NUCLEOTIDE SEQUENCE [LARGE SCALE GENOMIC DNA]</scope>
    <source>
        <strain evidence="9 10">DSM 15934</strain>
    </source>
</reference>
<dbReference type="AlphaFoldDB" id="A0A4Q2KPQ1"/>
<accession>A0A4Q2KPQ1</accession>
<dbReference type="InterPro" id="IPR012336">
    <property type="entry name" value="Thioredoxin-like_fold"/>
</dbReference>
<dbReference type="InterPro" id="IPR036249">
    <property type="entry name" value="Thioredoxin-like_sf"/>
</dbReference>
<proteinExistence type="inferred from homology"/>
<organism evidence="9 10">
    <name type="scientific">Agromyces albus</name>
    <dbReference type="NCBI Taxonomy" id="205332"/>
    <lineage>
        <taxon>Bacteria</taxon>
        <taxon>Bacillati</taxon>
        <taxon>Actinomycetota</taxon>
        <taxon>Actinomycetes</taxon>
        <taxon>Micrococcales</taxon>
        <taxon>Microbacteriaceae</taxon>
        <taxon>Agromyces</taxon>
    </lineage>
</organism>
<keyword evidence="3" id="KW-0560">Oxidoreductase</keyword>
<keyword evidence="5" id="KW-0676">Redox-active center</keyword>
<comment type="similarity">
    <text evidence="1">Belongs to the thioredoxin family. DsbA subfamily.</text>
</comment>
<dbReference type="RefSeq" id="WP_129522298.1">
    <property type="nucleotide sequence ID" value="NZ_SDPN01000051.1"/>
</dbReference>
<comment type="caution">
    <text evidence="9">The sequence shown here is derived from an EMBL/GenBank/DDBJ whole genome shotgun (WGS) entry which is preliminary data.</text>
</comment>
<evidence type="ECO:0000259" key="8">
    <source>
        <dbReference type="Pfam" id="PF13462"/>
    </source>
</evidence>
<dbReference type="CDD" id="cd02972">
    <property type="entry name" value="DsbA_family"/>
    <property type="match status" value="1"/>
</dbReference>
<keyword evidence="10" id="KW-1185">Reference proteome</keyword>
<evidence type="ECO:0000256" key="1">
    <source>
        <dbReference type="ARBA" id="ARBA00005791"/>
    </source>
</evidence>
<dbReference type="Pfam" id="PF13462">
    <property type="entry name" value="Thioredoxin_4"/>
    <property type="match status" value="1"/>
</dbReference>
<name>A0A4Q2KPQ1_9MICO</name>
<evidence type="ECO:0000256" key="2">
    <source>
        <dbReference type="ARBA" id="ARBA00022729"/>
    </source>
</evidence>
<keyword evidence="7" id="KW-0812">Transmembrane</keyword>
<dbReference type="SUPFAM" id="SSF52833">
    <property type="entry name" value="Thioredoxin-like"/>
    <property type="match status" value="1"/>
</dbReference>
<dbReference type="Proteomes" id="UP000293865">
    <property type="component" value="Unassembled WGS sequence"/>
</dbReference>
<dbReference type="PANTHER" id="PTHR13887">
    <property type="entry name" value="GLUTATHIONE S-TRANSFERASE KAPPA"/>
    <property type="match status" value="1"/>
</dbReference>
<feature type="compositionally biased region" description="Basic and acidic residues" evidence="6">
    <location>
        <begin position="1"/>
        <end position="26"/>
    </location>
</feature>
<dbReference type="OrthoDB" id="117402at2"/>
<dbReference type="Gene3D" id="3.40.30.10">
    <property type="entry name" value="Glutaredoxin"/>
    <property type="match status" value="1"/>
</dbReference>
<keyword evidence="7" id="KW-1133">Transmembrane helix</keyword>
<dbReference type="GO" id="GO:0016491">
    <property type="term" value="F:oxidoreductase activity"/>
    <property type="evidence" value="ECO:0007669"/>
    <property type="project" value="UniProtKB-KW"/>
</dbReference>
<evidence type="ECO:0000256" key="5">
    <source>
        <dbReference type="ARBA" id="ARBA00023284"/>
    </source>
</evidence>
<feature type="domain" description="Thioredoxin-like fold" evidence="8">
    <location>
        <begin position="110"/>
        <end position="270"/>
    </location>
</feature>
<evidence type="ECO:0000313" key="9">
    <source>
        <dbReference type="EMBL" id="RXZ67358.1"/>
    </source>
</evidence>
<evidence type="ECO:0000256" key="4">
    <source>
        <dbReference type="ARBA" id="ARBA00023157"/>
    </source>
</evidence>
<protein>
    <recommendedName>
        <fullName evidence="8">Thioredoxin-like fold domain-containing protein</fullName>
    </recommendedName>
</protein>
<evidence type="ECO:0000256" key="6">
    <source>
        <dbReference type="SAM" id="MobiDB-lite"/>
    </source>
</evidence>